<evidence type="ECO:0000256" key="1">
    <source>
        <dbReference type="ARBA" id="ARBA00004251"/>
    </source>
</evidence>
<keyword evidence="13" id="KW-0393">Immunoglobulin domain</keyword>
<evidence type="ECO:0000256" key="2">
    <source>
        <dbReference type="ARBA" id="ARBA00022475"/>
    </source>
</evidence>
<evidence type="ECO:0000313" key="17">
    <source>
        <dbReference type="Proteomes" id="UP000525089"/>
    </source>
</evidence>
<keyword evidence="3 14" id="KW-0812">Transmembrane</keyword>
<evidence type="ECO:0000256" key="10">
    <source>
        <dbReference type="ARBA" id="ARBA00023157"/>
    </source>
</evidence>
<feature type="transmembrane region" description="Helical" evidence="14">
    <location>
        <begin position="149"/>
        <end position="172"/>
    </location>
</feature>
<keyword evidence="10" id="KW-1015">Disulfide bond</keyword>
<comment type="subcellular location">
    <subcellularLocation>
        <location evidence="1">Cell membrane</location>
        <topology evidence="1">Single-pass type I membrane protein</topology>
    </subcellularLocation>
</comment>
<keyword evidence="2" id="KW-1003">Cell membrane</keyword>
<evidence type="ECO:0000256" key="14">
    <source>
        <dbReference type="SAM" id="Phobius"/>
    </source>
</evidence>
<evidence type="ECO:0000256" key="7">
    <source>
        <dbReference type="ARBA" id="ARBA00023130"/>
    </source>
</evidence>
<dbReference type="InterPro" id="IPR007110">
    <property type="entry name" value="Ig-like_dom"/>
</dbReference>
<evidence type="ECO:0000256" key="8">
    <source>
        <dbReference type="ARBA" id="ARBA00023136"/>
    </source>
</evidence>
<gene>
    <name evidence="16" type="primary">Cd8a</name>
    <name evidence="16" type="ORF">PACMIN_R04041</name>
</gene>
<keyword evidence="4" id="KW-0732">Signal</keyword>
<evidence type="ECO:0000256" key="9">
    <source>
        <dbReference type="ARBA" id="ARBA00023139"/>
    </source>
</evidence>
<organism evidence="16 17">
    <name type="scientific">Pachyramphus minor</name>
    <dbReference type="NCBI Taxonomy" id="369605"/>
    <lineage>
        <taxon>Eukaryota</taxon>
        <taxon>Metazoa</taxon>
        <taxon>Chordata</taxon>
        <taxon>Craniata</taxon>
        <taxon>Vertebrata</taxon>
        <taxon>Euteleostomi</taxon>
        <taxon>Archelosauria</taxon>
        <taxon>Archosauria</taxon>
        <taxon>Dinosauria</taxon>
        <taxon>Saurischia</taxon>
        <taxon>Theropoda</taxon>
        <taxon>Coelurosauria</taxon>
        <taxon>Aves</taxon>
        <taxon>Neognathae</taxon>
        <taxon>Neoaves</taxon>
        <taxon>Telluraves</taxon>
        <taxon>Australaves</taxon>
        <taxon>Passeriformes</taxon>
        <taxon>Tyrannidae</taxon>
        <taxon>Pachyramphus</taxon>
    </lineage>
</organism>
<feature type="non-terminal residue" evidence="16">
    <location>
        <position position="173"/>
    </location>
</feature>
<dbReference type="Gene3D" id="2.60.40.10">
    <property type="entry name" value="Immunoglobulins"/>
    <property type="match status" value="1"/>
</dbReference>
<dbReference type="SUPFAM" id="SSF48726">
    <property type="entry name" value="Immunoglobulin"/>
    <property type="match status" value="1"/>
</dbReference>
<evidence type="ECO:0000259" key="15">
    <source>
        <dbReference type="PROSITE" id="PS50835"/>
    </source>
</evidence>
<keyword evidence="6 14" id="KW-1133">Transmembrane helix</keyword>
<dbReference type="EMBL" id="VYXB01007507">
    <property type="protein sequence ID" value="NWS19223.1"/>
    <property type="molecule type" value="Genomic_DNA"/>
</dbReference>
<dbReference type="InterPro" id="IPR036179">
    <property type="entry name" value="Ig-like_dom_sf"/>
</dbReference>
<dbReference type="PROSITE" id="PS50835">
    <property type="entry name" value="IG_LIKE"/>
    <property type="match status" value="1"/>
</dbReference>
<comment type="caution">
    <text evidence="16">The sequence shown here is derived from an EMBL/GenBank/DDBJ whole genome shotgun (WGS) entry which is preliminary data.</text>
</comment>
<dbReference type="AlphaFoldDB" id="A0A7K5DGL4"/>
<dbReference type="GO" id="GO:0007166">
    <property type="term" value="P:cell surface receptor signaling pathway"/>
    <property type="evidence" value="ECO:0007669"/>
    <property type="project" value="TreeGrafter"/>
</dbReference>
<evidence type="ECO:0000256" key="6">
    <source>
        <dbReference type="ARBA" id="ARBA00022989"/>
    </source>
</evidence>
<dbReference type="GO" id="GO:0002456">
    <property type="term" value="P:T cell mediated immunity"/>
    <property type="evidence" value="ECO:0007669"/>
    <property type="project" value="TreeGrafter"/>
</dbReference>
<dbReference type="SMART" id="SM00406">
    <property type="entry name" value="IGv"/>
    <property type="match status" value="1"/>
</dbReference>
<keyword evidence="12" id="KW-0449">Lipoprotein</keyword>
<dbReference type="PANTHER" id="PTHR10441:SF2">
    <property type="entry name" value="T-CELL SURFACE GLYCOPROTEIN CD8 ALPHA CHAIN"/>
    <property type="match status" value="1"/>
</dbReference>
<dbReference type="Pfam" id="PF07686">
    <property type="entry name" value="V-set"/>
    <property type="match status" value="1"/>
</dbReference>
<dbReference type="GO" id="GO:0009897">
    <property type="term" value="C:external side of plasma membrane"/>
    <property type="evidence" value="ECO:0007669"/>
    <property type="project" value="TreeGrafter"/>
</dbReference>
<keyword evidence="17" id="KW-1185">Reference proteome</keyword>
<proteinExistence type="predicted"/>
<evidence type="ECO:0000256" key="3">
    <source>
        <dbReference type="ARBA" id="ARBA00022692"/>
    </source>
</evidence>
<evidence type="ECO:0000256" key="5">
    <source>
        <dbReference type="ARBA" id="ARBA00022859"/>
    </source>
</evidence>
<dbReference type="InterPro" id="IPR013783">
    <property type="entry name" value="Ig-like_fold"/>
</dbReference>
<dbReference type="GO" id="GO:0045065">
    <property type="term" value="P:cytotoxic T cell differentiation"/>
    <property type="evidence" value="ECO:0007669"/>
    <property type="project" value="TreeGrafter"/>
</dbReference>
<dbReference type="InterPro" id="IPR013106">
    <property type="entry name" value="Ig_V-set"/>
</dbReference>
<name>A0A7K5DGL4_9TYRA</name>
<dbReference type="PANTHER" id="PTHR10441">
    <property type="entry name" value="CD8 ALPHA CHAIN"/>
    <property type="match status" value="1"/>
</dbReference>
<dbReference type="InterPro" id="IPR015468">
    <property type="entry name" value="CD8_asu"/>
</dbReference>
<evidence type="ECO:0000256" key="12">
    <source>
        <dbReference type="ARBA" id="ARBA00023288"/>
    </source>
</evidence>
<keyword evidence="7" id="KW-1064">Adaptive immunity</keyword>
<keyword evidence="8 14" id="KW-0472">Membrane</keyword>
<evidence type="ECO:0000313" key="16">
    <source>
        <dbReference type="EMBL" id="NWS19223.1"/>
    </source>
</evidence>
<evidence type="ECO:0000256" key="11">
    <source>
        <dbReference type="ARBA" id="ARBA00023180"/>
    </source>
</evidence>
<keyword evidence="5" id="KW-0391">Immunity</keyword>
<evidence type="ECO:0000256" key="4">
    <source>
        <dbReference type="ARBA" id="ARBA00022729"/>
    </source>
</evidence>
<keyword evidence="11" id="KW-0325">Glycoprotein</keyword>
<reference evidence="16 17" key="1">
    <citation type="submission" date="2019-09" db="EMBL/GenBank/DDBJ databases">
        <title>Bird 10,000 Genomes (B10K) Project - Family phase.</title>
        <authorList>
            <person name="Zhang G."/>
        </authorList>
    </citation>
    <scope>NUCLEOTIDE SEQUENCE [LARGE SCALE GENOMIC DNA]</scope>
    <source>
        <strain evidence="16">B10K-DU-001-72</strain>
        <tissue evidence="16">Muscle</tissue>
    </source>
</reference>
<protein>
    <submittedName>
        <fullName evidence="16">CD8A protein</fullName>
    </submittedName>
</protein>
<evidence type="ECO:0000256" key="13">
    <source>
        <dbReference type="ARBA" id="ARBA00023319"/>
    </source>
</evidence>
<keyword evidence="9" id="KW-0564">Palmitate</keyword>
<feature type="domain" description="Ig-like" evidence="15">
    <location>
        <begin position="1"/>
        <end position="95"/>
    </location>
</feature>
<accession>A0A7K5DGL4</accession>
<feature type="non-terminal residue" evidence="16">
    <location>
        <position position="1"/>
    </location>
</feature>
<dbReference type="Proteomes" id="UP000525089">
    <property type="component" value="Unassembled WGS sequence"/>
</dbReference>
<sequence length="173" mass="19801">ITQLQLGQRLELECQTDKKDSGMFWVRQDKSGTLHFIVFISSLSRVTFERNQRTSTRFEASKNTTFYWLVVKSFTQQDEGNYFCLVNINQMLYFSHGLPAFFPGQQHLHHSTSLSSGKLPSTSSLAGPFFSIPAETPMQEELNLFCHTFIWVPLTGLCLLILQLLVTTIVLCR</sequence>
<dbReference type="FunFam" id="2.60.40.10:FF:001514">
    <property type="entry name" value="CD8 alpha chain"/>
    <property type="match status" value="1"/>
</dbReference>